<feature type="transmembrane region" description="Helical" evidence="6">
    <location>
        <begin position="150"/>
        <end position="176"/>
    </location>
</feature>
<organism evidence="8 9">
    <name type="scientific">Apiospora arundinis</name>
    <dbReference type="NCBI Taxonomy" id="335852"/>
    <lineage>
        <taxon>Eukaryota</taxon>
        <taxon>Fungi</taxon>
        <taxon>Dikarya</taxon>
        <taxon>Ascomycota</taxon>
        <taxon>Pezizomycotina</taxon>
        <taxon>Sordariomycetes</taxon>
        <taxon>Xylariomycetidae</taxon>
        <taxon>Amphisphaeriales</taxon>
        <taxon>Apiosporaceae</taxon>
        <taxon>Apiospora</taxon>
    </lineage>
</organism>
<evidence type="ECO:0000256" key="5">
    <source>
        <dbReference type="ARBA" id="ARBA00038359"/>
    </source>
</evidence>
<dbReference type="PANTHER" id="PTHR33048:SF47">
    <property type="entry name" value="INTEGRAL MEMBRANE PROTEIN-RELATED"/>
    <property type="match status" value="1"/>
</dbReference>
<dbReference type="Proteomes" id="UP001390339">
    <property type="component" value="Unassembled WGS sequence"/>
</dbReference>
<feature type="domain" description="Rhodopsin" evidence="7">
    <location>
        <begin position="52"/>
        <end position="295"/>
    </location>
</feature>
<accession>A0ABR2HZV4</accession>
<evidence type="ECO:0000313" key="8">
    <source>
        <dbReference type="EMBL" id="KAK8855408.1"/>
    </source>
</evidence>
<dbReference type="PANTHER" id="PTHR33048">
    <property type="entry name" value="PTH11-LIKE INTEGRAL MEMBRANE PROTEIN (AFU_ORTHOLOGUE AFUA_5G11245)"/>
    <property type="match status" value="1"/>
</dbReference>
<evidence type="ECO:0000256" key="6">
    <source>
        <dbReference type="SAM" id="Phobius"/>
    </source>
</evidence>
<evidence type="ECO:0000313" key="9">
    <source>
        <dbReference type="Proteomes" id="UP001390339"/>
    </source>
</evidence>
<gene>
    <name evidence="8" type="ORF">PGQ11_011320</name>
</gene>
<feature type="transmembrane region" description="Helical" evidence="6">
    <location>
        <begin position="270"/>
        <end position="290"/>
    </location>
</feature>
<evidence type="ECO:0000256" key="4">
    <source>
        <dbReference type="ARBA" id="ARBA00023136"/>
    </source>
</evidence>
<reference evidence="8 9" key="1">
    <citation type="journal article" date="2024" name="IMA Fungus">
        <title>Apiospora arundinis, a panoply of carbohydrate-active enzymes and secondary metabolites.</title>
        <authorList>
            <person name="Sorensen T."/>
            <person name="Petersen C."/>
            <person name="Muurmann A.T."/>
            <person name="Christiansen J.V."/>
            <person name="Brundto M.L."/>
            <person name="Overgaard C.K."/>
            <person name="Boysen A.T."/>
            <person name="Wollenberg R.D."/>
            <person name="Larsen T.O."/>
            <person name="Sorensen J.L."/>
            <person name="Nielsen K.L."/>
            <person name="Sondergaard T.E."/>
        </authorList>
    </citation>
    <scope>NUCLEOTIDE SEQUENCE [LARGE SCALE GENOMIC DNA]</scope>
    <source>
        <strain evidence="8 9">AAU 773</strain>
    </source>
</reference>
<evidence type="ECO:0000259" key="7">
    <source>
        <dbReference type="Pfam" id="PF20684"/>
    </source>
</evidence>
<sequence length="394" mass="43816">MSHVLLSCASPQNPLTGFRSRSYDAPAMATKQLPIVIAMGVTFSLATCAIGLRLPARKITKVDLWWDDYCCIGAYFFAAAWGALVLLWISNGLGRHLDDDDDPEEVAFRTANLFTFFLQLAFTYSITLIKFAILAFYWRVFSTSSIRWPIIILAILSGLWLLTRTFLTIFHCIPVQAFWDVTIKDATCSISDSKYLFWSILAHFILDFFIFVLPAIEIRKLQQFSSMQKIGTSALFAFGLLVCAASLVVVVLARDFNSTSKDIPWNMADIILWSTVEVNMSVVSACLPLFRPVFVTVRQNSLHITEAESGAYKIPRASVSSSKYSSGSPPAQSMAPLPDFHLDSRGWLLDRAATVGRQESSIPNFSTKPKCINGQCYETNAPEAPRPPVGANFI</sequence>
<evidence type="ECO:0000256" key="2">
    <source>
        <dbReference type="ARBA" id="ARBA00022692"/>
    </source>
</evidence>
<keyword evidence="2 6" id="KW-0812">Transmembrane</keyword>
<dbReference type="InterPro" id="IPR049326">
    <property type="entry name" value="Rhodopsin_dom_fungi"/>
</dbReference>
<feature type="transmembrane region" description="Helical" evidence="6">
    <location>
        <begin position="230"/>
        <end position="250"/>
    </location>
</feature>
<protein>
    <recommendedName>
        <fullName evidence="7">Rhodopsin domain-containing protein</fullName>
    </recommendedName>
</protein>
<feature type="transmembrane region" description="Helical" evidence="6">
    <location>
        <begin position="72"/>
        <end position="93"/>
    </location>
</feature>
<dbReference type="Pfam" id="PF20684">
    <property type="entry name" value="Fung_rhodopsin"/>
    <property type="match status" value="1"/>
</dbReference>
<proteinExistence type="inferred from homology"/>
<comment type="similarity">
    <text evidence="5">Belongs to the SAT4 family.</text>
</comment>
<comment type="subcellular location">
    <subcellularLocation>
        <location evidence="1">Membrane</location>
        <topology evidence="1">Multi-pass membrane protein</topology>
    </subcellularLocation>
</comment>
<evidence type="ECO:0000256" key="1">
    <source>
        <dbReference type="ARBA" id="ARBA00004141"/>
    </source>
</evidence>
<feature type="transmembrane region" description="Helical" evidence="6">
    <location>
        <begin position="33"/>
        <end position="52"/>
    </location>
</feature>
<comment type="caution">
    <text evidence="8">The sequence shown here is derived from an EMBL/GenBank/DDBJ whole genome shotgun (WGS) entry which is preliminary data.</text>
</comment>
<name>A0ABR2HZV4_9PEZI</name>
<keyword evidence="9" id="KW-1185">Reference proteome</keyword>
<dbReference type="InterPro" id="IPR052337">
    <property type="entry name" value="SAT4-like"/>
</dbReference>
<feature type="transmembrane region" description="Helical" evidence="6">
    <location>
        <begin position="196"/>
        <end position="218"/>
    </location>
</feature>
<feature type="transmembrane region" description="Helical" evidence="6">
    <location>
        <begin position="113"/>
        <end position="138"/>
    </location>
</feature>
<keyword evidence="4 6" id="KW-0472">Membrane</keyword>
<keyword evidence="3 6" id="KW-1133">Transmembrane helix</keyword>
<evidence type="ECO:0000256" key="3">
    <source>
        <dbReference type="ARBA" id="ARBA00022989"/>
    </source>
</evidence>
<dbReference type="EMBL" id="JAPCWZ010000007">
    <property type="protein sequence ID" value="KAK8855408.1"/>
    <property type="molecule type" value="Genomic_DNA"/>
</dbReference>